<dbReference type="Proteomes" id="UP000245783">
    <property type="component" value="Unassembled WGS sequence"/>
</dbReference>
<dbReference type="OrthoDB" id="10422894at2759"/>
<dbReference type="InParanoid" id="A0A316W6U3"/>
<feature type="compositionally biased region" description="Basic and acidic residues" evidence="1">
    <location>
        <begin position="159"/>
        <end position="174"/>
    </location>
</feature>
<feature type="compositionally biased region" description="Polar residues" evidence="1">
    <location>
        <begin position="49"/>
        <end position="63"/>
    </location>
</feature>
<dbReference type="RefSeq" id="XP_025372719.1">
    <property type="nucleotide sequence ID" value="XM_025515809.1"/>
</dbReference>
<dbReference type="EMBL" id="KZ819354">
    <property type="protein sequence ID" value="PWN45559.1"/>
    <property type="molecule type" value="Genomic_DNA"/>
</dbReference>
<gene>
    <name evidence="2" type="ORF">IE81DRAFT_344466</name>
</gene>
<dbReference type="AlphaFoldDB" id="A0A316W6U3"/>
<accession>A0A316W6U3</accession>
<keyword evidence="3" id="KW-1185">Reference proteome</keyword>
<feature type="compositionally biased region" description="Basic and acidic residues" evidence="1">
    <location>
        <begin position="10"/>
        <end position="20"/>
    </location>
</feature>
<protein>
    <submittedName>
        <fullName evidence="2">Uncharacterized protein</fullName>
    </submittedName>
</protein>
<name>A0A316W6U3_9BASI</name>
<evidence type="ECO:0000313" key="3">
    <source>
        <dbReference type="Proteomes" id="UP000245783"/>
    </source>
</evidence>
<evidence type="ECO:0000313" key="2">
    <source>
        <dbReference type="EMBL" id="PWN45559.1"/>
    </source>
</evidence>
<proteinExistence type="predicted"/>
<feature type="compositionally biased region" description="Basic and acidic residues" evidence="1">
    <location>
        <begin position="106"/>
        <end position="116"/>
    </location>
</feature>
<sequence length="1271" mass="140215">MYQPSSSDAGGKDPEYRQRDSTPSINTTDVGPRDHAAQMRRVRGPTPAPTTQVSGTWVPTSDPISDGQGYMRDSGKTESEVSSGREDSEPGTASIVATGTGRRGRAREESSDKERGYAQSKRRLDSSSPSLASRVPWGKEPLFLGDRSFDKDDSEEEELSLRPDGESSDRHTVDRSSTLPVSTLPISTVPVSTLPASTLPASTLPLPTDYSQQGPEDVDMAEIIEKCFGSGHNIIFGVSKARGAAARFQACMQVMGVVDPLRMLNTVRNVVTGIVDDAETLAPEDRLRAVLGTAVDLPPEHAYRAVYLRLLGEYSLEQHLAFCQGHREETGYESAKRRFQIALQDFHQFGPSARRLLGYFGQTMGAAMDRAQADYDRAKDPDRPASYLAHLLARLKIEDVQVLPLCSLPKWCGAKELHTIEHMFIMACGGVMRLANTSPGSAAPNVEPARRPDFMQIDPSLLEELKLASWPMTSGLEVDQMGEGGLLFTITRTRRTLDDELRMRNDAELWLSTLGAAGRNLELDFKSMQLANIDDLRQWLRPKSVPHRTALFIPSGEDYDSFHDKALRAGCTFSIHPAFQHLGRRICAASPVDDMTHPFNAVPDIVTISGLLDWPVPVITALSLSVPIGHVATRQEHQEVIARMFAVAAHMILSTTPLDLDNPRLALTSRLHAVLDGPDATTINGRSYLFYKDENMLFNASQDVAVTYQPPSEEAPSLLLKGRGGQHFSFPLKSELAGELITGHVQFQVCIRPRGVFMPGTAQVHELDSLFIVAFRETDPRLGNPNAAQEIGSIAFINLPQDGLANPLFMMWKRGSLDNNAGLALAHWSALAERLWTLSDNVAQLFPGVLRVYPGSHTAQGIKGFGASLCCPQVSHAVMTLAERAKIVNTRMPEQVSRYNPSAHVPKIFQPSWRLPAALASRLGREYHHLQQNTDVPIHILLRADGMLSVVGQLASGKACLPKQPFAPVKTSVDTRRLIDAEYEELFCFSIFHIVSIVLLDAAATGNEQIFLLYAQLQLYVSKAEDAFIEQVWNVAHGLARDGETAAYWFIQRQDSTTRLSHDRHARAIARGLALTREERTLFQRSQAHQARMEAQETARAAAEIERLTSQLESSSSQAAVPPPPVQTSAISAAYEETLREGVRLSMSLSLEAKEEQLAMLLFQPKTALEHATMSRRLVVVRDGWRQHADVIPDQVLRGPLLLREAYMETVSALNSQQVQLNLLLLRSMGAPPTTITSVERVPGTVARREVTFERGAKVINAHLEAQPRRR</sequence>
<feature type="region of interest" description="Disordered" evidence="1">
    <location>
        <begin position="1"/>
        <end position="179"/>
    </location>
</feature>
<reference evidence="2 3" key="1">
    <citation type="journal article" date="2018" name="Mol. Biol. Evol.">
        <title>Broad Genomic Sampling Reveals a Smut Pathogenic Ancestry of the Fungal Clade Ustilaginomycotina.</title>
        <authorList>
            <person name="Kijpornyongpan T."/>
            <person name="Mondo S.J."/>
            <person name="Barry K."/>
            <person name="Sandor L."/>
            <person name="Lee J."/>
            <person name="Lipzen A."/>
            <person name="Pangilinan J."/>
            <person name="LaButti K."/>
            <person name="Hainaut M."/>
            <person name="Henrissat B."/>
            <person name="Grigoriev I.V."/>
            <person name="Spatafora J.W."/>
            <person name="Aime M.C."/>
        </authorList>
    </citation>
    <scope>NUCLEOTIDE SEQUENCE [LARGE SCALE GENOMIC DNA]</scope>
    <source>
        <strain evidence="2 3">MCA 4658</strain>
    </source>
</reference>
<evidence type="ECO:0000256" key="1">
    <source>
        <dbReference type="SAM" id="MobiDB-lite"/>
    </source>
</evidence>
<organism evidence="2 3">
    <name type="scientific">Ceraceosorus guamensis</name>
    <dbReference type="NCBI Taxonomy" id="1522189"/>
    <lineage>
        <taxon>Eukaryota</taxon>
        <taxon>Fungi</taxon>
        <taxon>Dikarya</taxon>
        <taxon>Basidiomycota</taxon>
        <taxon>Ustilaginomycotina</taxon>
        <taxon>Exobasidiomycetes</taxon>
        <taxon>Ceraceosorales</taxon>
        <taxon>Ceraceosoraceae</taxon>
        <taxon>Ceraceosorus</taxon>
    </lineage>
</organism>
<dbReference type="GeneID" id="37037679"/>
<feature type="compositionally biased region" description="Basic and acidic residues" evidence="1">
    <location>
        <begin position="73"/>
        <end position="88"/>
    </location>
</feature>